<evidence type="ECO:0000313" key="2">
    <source>
        <dbReference type="Proteomes" id="UP001054945"/>
    </source>
</evidence>
<comment type="caution">
    <text evidence="1">The sequence shown here is derived from an EMBL/GenBank/DDBJ whole genome shotgun (WGS) entry which is preliminary data.</text>
</comment>
<dbReference type="Proteomes" id="UP001054945">
    <property type="component" value="Unassembled WGS sequence"/>
</dbReference>
<reference evidence="1 2" key="1">
    <citation type="submission" date="2021-06" db="EMBL/GenBank/DDBJ databases">
        <title>Caerostris extrusa draft genome.</title>
        <authorList>
            <person name="Kono N."/>
            <person name="Arakawa K."/>
        </authorList>
    </citation>
    <scope>NUCLEOTIDE SEQUENCE [LARGE SCALE GENOMIC DNA]</scope>
</reference>
<sequence>MYTKEGAEEARDKFHGYEIRPDFPLKVAFSVDKRYLKIFNIPANKTRDEILQEMSSYFCGIVGLCVRPDRRRTVKLQLSSSRHLLLPIKPTKNLKTVDLLFSTIFAPFIDGLQMWKLLIQRGLNGRVADALLPQVATTVAYLQATRTSWAVLSAECDVLVGEHQGAVAEKEKVPEALGCFFQTPGAAGKKRKQQGDCIVPDMNVKLQNVCEELIALFTSNKDGRISHDSWIPVQSRMTKVEMKIAHSWRCAYFTL</sequence>
<protein>
    <submittedName>
        <fullName evidence="1">Uncharacterized protein</fullName>
    </submittedName>
</protein>
<keyword evidence="2" id="KW-1185">Reference proteome</keyword>
<dbReference type="EMBL" id="BPLR01005205">
    <property type="protein sequence ID" value="GIY00608.1"/>
    <property type="molecule type" value="Genomic_DNA"/>
</dbReference>
<organism evidence="1 2">
    <name type="scientific">Caerostris extrusa</name>
    <name type="common">Bark spider</name>
    <name type="synonym">Caerostris bankana</name>
    <dbReference type="NCBI Taxonomy" id="172846"/>
    <lineage>
        <taxon>Eukaryota</taxon>
        <taxon>Metazoa</taxon>
        <taxon>Ecdysozoa</taxon>
        <taxon>Arthropoda</taxon>
        <taxon>Chelicerata</taxon>
        <taxon>Arachnida</taxon>
        <taxon>Araneae</taxon>
        <taxon>Araneomorphae</taxon>
        <taxon>Entelegynae</taxon>
        <taxon>Araneoidea</taxon>
        <taxon>Araneidae</taxon>
        <taxon>Caerostris</taxon>
    </lineage>
</organism>
<name>A0AAV4PSR4_CAEEX</name>
<accession>A0AAV4PSR4</accession>
<evidence type="ECO:0000313" key="1">
    <source>
        <dbReference type="EMBL" id="GIY00608.1"/>
    </source>
</evidence>
<dbReference type="AlphaFoldDB" id="A0AAV4PSR4"/>
<gene>
    <name evidence="1" type="ORF">CEXT_361491</name>
</gene>
<proteinExistence type="predicted"/>